<evidence type="ECO:0000313" key="2">
    <source>
        <dbReference type="EMBL" id="CAL1403064.1"/>
    </source>
</evidence>
<keyword evidence="3" id="KW-1185">Reference proteome</keyword>
<reference evidence="2 3" key="1">
    <citation type="submission" date="2024-04" db="EMBL/GenBank/DDBJ databases">
        <authorList>
            <person name="Fracassetti M."/>
        </authorList>
    </citation>
    <scope>NUCLEOTIDE SEQUENCE [LARGE SCALE GENOMIC DNA]</scope>
</reference>
<name>A0AAV2FXD3_9ROSI</name>
<accession>A0AAV2FXD3</accession>
<organism evidence="2 3">
    <name type="scientific">Linum trigynum</name>
    <dbReference type="NCBI Taxonomy" id="586398"/>
    <lineage>
        <taxon>Eukaryota</taxon>
        <taxon>Viridiplantae</taxon>
        <taxon>Streptophyta</taxon>
        <taxon>Embryophyta</taxon>
        <taxon>Tracheophyta</taxon>
        <taxon>Spermatophyta</taxon>
        <taxon>Magnoliopsida</taxon>
        <taxon>eudicotyledons</taxon>
        <taxon>Gunneridae</taxon>
        <taxon>Pentapetalae</taxon>
        <taxon>rosids</taxon>
        <taxon>fabids</taxon>
        <taxon>Malpighiales</taxon>
        <taxon>Linaceae</taxon>
        <taxon>Linum</taxon>
    </lineage>
</organism>
<proteinExistence type="predicted"/>
<dbReference type="InterPro" id="IPR054722">
    <property type="entry name" value="PolX-like_BBD"/>
</dbReference>
<dbReference type="Proteomes" id="UP001497516">
    <property type="component" value="Chromosome 7"/>
</dbReference>
<evidence type="ECO:0000259" key="1">
    <source>
        <dbReference type="Pfam" id="PF22936"/>
    </source>
</evidence>
<gene>
    <name evidence="2" type="ORF">LTRI10_LOCUS43025</name>
</gene>
<protein>
    <recommendedName>
        <fullName evidence="1">Retrovirus-related Pol polyprotein from transposon TNT 1-94-like beta-barrel domain-containing protein</fullName>
    </recommendedName>
</protein>
<dbReference type="EMBL" id="OZ034820">
    <property type="protein sequence ID" value="CAL1403064.1"/>
    <property type="molecule type" value="Genomic_DNA"/>
</dbReference>
<evidence type="ECO:0000313" key="3">
    <source>
        <dbReference type="Proteomes" id="UP001497516"/>
    </source>
</evidence>
<feature type="domain" description="Retrovirus-related Pol polyprotein from transposon TNT 1-94-like beta-barrel" evidence="1">
    <location>
        <begin position="1"/>
        <end position="66"/>
    </location>
</feature>
<dbReference type="Pfam" id="PF22936">
    <property type="entry name" value="Pol_BBD"/>
    <property type="match status" value="1"/>
</dbReference>
<dbReference type="AlphaFoldDB" id="A0AAV2FXD3"/>
<sequence length="147" mass="15503">MTSSRQLFQDICPSPSVALQVADGSRLSRNGIGTVCDKGLLLKDTLYVPELVPNLIYVGQLPDNGCRITFDASGCVVQDTTTGKAIGRGTKWGRVFELTTFSRGIEGGRARVHGVHGGVVNKGGGHLAAAVMDQDVTCRGGNYDPNP</sequence>